<proteinExistence type="predicted"/>
<dbReference type="RefSeq" id="WP_307519988.1">
    <property type="nucleotide sequence ID" value="NZ_JAUSZI010000002.1"/>
</dbReference>
<protein>
    <submittedName>
        <fullName evidence="2">Transposase</fullName>
    </submittedName>
</protein>
<comment type="caution">
    <text evidence="2">The sequence shown here is derived from an EMBL/GenBank/DDBJ whole genome shotgun (WGS) entry which is preliminary data.</text>
</comment>
<dbReference type="PANTHER" id="PTHR33498:SF1">
    <property type="entry name" value="TRANSPOSASE FOR INSERTION SEQUENCE ELEMENT IS1557"/>
    <property type="match status" value="1"/>
</dbReference>
<evidence type="ECO:0000313" key="3">
    <source>
        <dbReference type="Proteomes" id="UP001230328"/>
    </source>
</evidence>
<dbReference type="Proteomes" id="UP001230328">
    <property type="component" value="Unassembled WGS sequence"/>
</dbReference>
<evidence type="ECO:0000259" key="1">
    <source>
        <dbReference type="PROSITE" id="PS50531"/>
    </source>
</evidence>
<dbReference type="InterPro" id="IPR002560">
    <property type="entry name" value="Transposase_DDE"/>
</dbReference>
<dbReference type="Pfam" id="PF01610">
    <property type="entry name" value="DDE_Tnp_ISL3"/>
    <property type="match status" value="2"/>
</dbReference>
<accession>A0ABU0SMC1</accession>
<dbReference type="InterPro" id="IPR017894">
    <property type="entry name" value="HTH_IS21_transposase_type"/>
</dbReference>
<dbReference type="PANTHER" id="PTHR33498">
    <property type="entry name" value="TRANSPOSASE FOR INSERTION SEQUENCE ELEMENT IS1557"/>
    <property type="match status" value="1"/>
</dbReference>
<reference evidence="2 3" key="1">
    <citation type="submission" date="2023-07" db="EMBL/GenBank/DDBJ databases">
        <title>Comparative genomics of wheat-associated soil bacteria to identify genetic determinants of phenazine resistance.</title>
        <authorList>
            <person name="Mouncey N."/>
        </authorList>
    </citation>
    <scope>NUCLEOTIDE SEQUENCE [LARGE SCALE GENOMIC DNA]</scope>
    <source>
        <strain evidence="2 3">V2I4</strain>
    </source>
</reference>
<name>A0ABU0SMC1_9ACTN</name>
<dbReference type="InterPro" id="IPR047951">
    <property type="entry name" value="Transpos_ISL3"/>
</dbReference>
<feature type="domain" description="HTH IS21-type" evidence="1">
    <location>
        <begin position="289"/>
        <end position="353"/>
    </location>
</feature>
<dbReference type="EMBL" id="JAUSZI010000002">
    <property type="protein sequence ID" value="MDQ1024710.1"/>
    <property type="molecule type" value="Genomic_DNA"/>
</dbReference>
<dbReference type="PROSITE" id="PS50531">
    <property type="entry name" value="HTH_IS21"/>
    <property type="match status" value="1"/>
</dbReference>
<dbReference type="NCBIfam" id="NF033550">
    <property type="entry name" value="transpos_ISL3"/>
    <property type="match status" value="1"/>
</dbReference>
<keyword evidence="3" id="KW-1185">Reference proteome</keyword>
<gene>
    <name evidence="2" type="ORF">QF035_002292</name>
</gene>
<organism evidence="2 3">
    <name type="scientific">Streptomyces umbrinus</name>
    <dbReference type="NCBI Taxonomy" id="67370"/>
    <lineage>
        <taxon>Bacteria</taxon>
        <taxon>Bacillati</taxon>
        <taxon>Actinomycetota</taxon>
        <taxon>Actinomycetes</taxon>
        <taxon>Kitasatosporales</taxon>
        <taxon>Streptomycetaceae</taxon>
        <taxon>Streptomyces</taxon>
        <taxon>Streptomyces phaeochromogenes group</taxon>
    </lineage>
</organism>
<sequence length="528" mass="59598">MGAAAVEDVLFPGIDVRVTAVHATEERVAVEASSCGQPPACPDCGWPGRRVHSRYVRRVAERPLVGRALVIRLSVRRSFCERASCRRRTFVEQVPDLSERYRRHSVGLRRWMQAVATFLGGRPGERLCRVLQLPTGRTHLLGLLTAPVVPERAPRVLGVDEFAFRKGWRYGTVLVDIEAARVVDVLPDRDAASFATWLREHPGAEIICRDRASAYSSAVREAVPDAQEVADRWHLLHNLSSAVEKTCHQHRSCLRKQAEADRDAEPRRIINPLPPPMLPPTKIAVRTVDRYSDIHRLLGQGHSVSEIARRLHLDRKTVRRFRDTDLDELLASARHGRPKGVLEPFTAYLTERFTDGVTSPTDLFHEIHERGYQGSDLPVRRYVAGLRTGTVEPARGAIPSPRKITTWIMLPRGTVKLREEEQLLNVRLTCPDITRACDLAWTFHDLLQQRRGHQLLTRIREAERDAPAPILSFAQGLCLDLDAVTAGLTLPWSSGIVEGHVNRIKTIKRAMYGRASFRLLRTRILPRS</sequence>
<evidence type="ECO:0000313" key="2">
    <source>
        <dbReference type="EMBL" id="MDQ1024710.1"/>
    </source>
</evidence>